<evidence type="ECO:0000313" key="2">
    <source>
        <dbReference type="Proteomes" id="UP000515291"/>
    </source>
</evidence>
<gene>
    <name evidence="1" type="ORF">HB776_07730</name>
</gene>
<accession>A0A7G6TWL0</accession>
<name>A0A7G6TWL0_9BRAD</name>
<dbReference type="KEGG" id="trb:HB776_07730"/>
<evidence type="ECO:0000313" key="1">
    <source>
        <dbReference type="EMBL" id="QND71142.1"/>
    </source>
</evidence>
<protein>
    <submittedName>
        <fullName evidence="1">Uncharacterized protein</fullName>
    </submittedName>
</protein>
<dbReference type="RefSeq" id="WP_184516583.1">
    <property type="nucleotide sequence ID" value="NZ_CP050292.1"/>
</dbReference>
<dbReference type="EMBL" id="CP050292">
    <property type="protein sequence ID" value="QND71142.1"/>
    <property type="molecule type" value="Genomic_DNA"/>
</dbReference>
<proteinExistence type="predicted"/>
<dbReference type="Proteomes" id="UP000515291">
    <property type="component" value="Chromosome"/>
</dbReference>
<organism evidence="1 2">
    <name type="scientific">Tardiphaga robiniae</name>
    <dbReference type="NCBI Taxonomy" id="943830"/>
    <lineage>
        <taxon>Bacteria</taxon>
        <taxon>Pseudomonadati</taxon>
        <taxon>Pseudomonadota</taxon>
        <taxon>Alphaproteobacteria</taxon>
        <taxon>Hyphomicrobiales</taxon>
        <taxon>Nitrobacteraceae</taxon>
        <taxon>Tardiphaga</taxon>
    </lineage>
</organism>
<dbReference type="AlphaFoldDB" id="A0A7G6TWL0"/>
<sequence length="60" mass="6587">MTDSRVVRYRRLALAEHDPEKARLLRLLADEAEQGILCFSPLSTAVVKPAGSASTVFLDT</sequence>
<reference evidence="2" key="1">
    <citation type="journal article" date="2020" name="Mol. Plant Microbe">
        <title>Rhizobial microsymbionts of the narrowly endemic Oxytropis species growing in Kamchatka are characterized by significant genetic diversity and possess a set of genes that are associated with T3SS and T6SS secretion systems and can affect the development of symbiosis.</title>
        <authorList>
            <person name="Safronova V."/>
            <person name="Guro P."/>
            <person name="Sazanova A."/>
            <person name="Kuznetsova I."/>
            <person name="Belimov A."/>
            <person name="Yakubov V."/>
            <person name="Chirak E."/>
            <person name="Afonin A."/>
            <person name="Gogolev Y."/>
            <person name="Andronov E."/>
            <person name="Tikhonovich I."/>
        </authorList>
    </citation>
    <scope>NUCLEOTIDE SEQUENCE [LARGE SCALE GENOMIC DNA]</scope>
    <source>
        <strain evidence="2">581</strain>
    </source>
</reference>